<dbReference type="PROSITE" id="PS00330">
    <property type="entry name" value="HEMOLYSIN_CALCIUM"/>
    <property type="match status" value="4"/>
</dbReference>
<gene>
    <name evidence="3" type="ORF">BJP34_08920</name>
</gene>
<dbReference type="RefSeq" id="WP_070392040.1">
    <property type="nucleotide sequence ID" value="NZ_CP017599.1"/>
</dbReference>
<evidence type="ECO:0008006" key="5">
    <source>
        <dbReference type="Google" id="ProtNLM"/>
    </source>
</evidence>
<evidence type="ECO:0000256" key="2">
    <source>
        <dbReference type="ARBA" id="ARBA00022525"/>
    </source>
</evidence>
<sequence>MANITGNNSNNNLVGTSRNDTILGVGGNDTLIGLAGSDLLNGGTGRDRMFGGTGNDRYVVDNVEDVVTELRNQGTDTVLSSINFTLGANLENLTLTGNALFGFGNNLNNVIRGNNLNNWLRGSSGNDSLFGNAGNDNLRGEFGNDFLFGGTGNDLLNGGTGNDNLSGGPGDDNFIAGSGNDTLFGGTGNDNLNAGTGNDLMFGGTGNDIYVVDSVRDVVNEFRNQGTDTVFSSINFTLGANLENLTLTNSAIGQGNNLNNIIRGGISNNFLRGFSGNDSLFGSGGNDTLVGDSGNDSLFGDSGNDTLVGDSGNDSLFGGVGSDTLNGTNSVLNGTGEIDILNPGNDSARDLIILGDSTSVYYNGNGGDFAVIDNFDRSFFGGNNSDKIQISGSLSNYSLNSFTGIIAGVNIVNGTRISLGADDIAYVDSNGLLTANDFV</sequence>
<dbReference type="GO" id="GO:0005576">
    <property type="term" value="C:extracellular region"/>
    <property type="evidence" value="ECO:0007669"/>
    <property type="project" value="UniProtKB-SubCell"/>
</dbReference>
<organism evidence="3 4">
    <name type="scientific">Moorena producens PAL-8-15-08-1</name>
    <dbReference type="NCBI Taxonomy" id="1458985"/>
    <lineage>
        <taxon>Bacteria</taxon>
        <taxon>Bacillati</taxon>
        <taxon>Cyanobacteriota</taxon>
        <taxon>Cyanophyceae</taxon>
        <taxon>Coleofasciculales</taxon>
        <taxon>Coleofasciculaceae</taxon>
        <taxon>Moorena</taxon>
    </lineage>
</organism>
<dbReference type="EMBL" id="CP017599">
    <property type="protein sequence ID" value="AOW99558.1"/>
    <property type="molecule type" value="Genomic_DNA"/>
</dbReference>
<evidence type="ECO:0000256" key="1">
    <source>
        <dbReference type="ARBA" id="ARBA00004613"/>
    </source>
</evidence>
<dbReference type="InterPro" id="IPR011049">
    <property type="entry name" value="Serralysin-like_metalloprot_C"/>
</dbReference>
<dbReference type="InterPro" id="IPR050557">
    <property type="entry name" value="RTX_toxin/Mannuronan_C5-epim"/>
</dbReference>
<dbReference type="GO" id="GO:0005509">
    <property type="term" value="F:calcium ion binding"/>
    <property type="evidence" value="ECO:0007669"/>
    <property type="project" value="InterPro"/>
</dbReference>
<dbReference type="PANTHER" id="PTHR38340">
    <property type="entry name" value="S-LAYER PROTEIN"/>
    <property type="match status" value="1"/>
</dbReference>
<dbReference type="SUPFAM" id="SSF51120">
    <property type="entry name" value="beta-Roll"/>
    <property type="match status" value="4"/>
</dbReference>
<dbReference type="Gene3D" id="2.150.10.10">
    <property type="entry name" value="Serralysin-like metalloprotease, C-terminal"/>
    <property type="match status" value="2"/>
</dbReference>
<dbReference type="PRINTS" id="PR00313">
    <property type="entry name" value="CABNDNGRPT"/>
</dbReference>
<protein>
    <recommendedName>
        <fullName evidence="5">Calcium-binding protein</fullName>
    </recommendedName>
</protein>
<dbReference type="OrthoDB" id="531718at2"/>
<name>A0A1D8TPG8_9CYAN</name>
<dbReference type="InterPro" id="IPR001343">
    <property type="entry name" value="Hemolysn_Ca-bd"/>
</dbReference>
<keyword evidence="2" id="KW-0964">Secreted</keyword>
<reference evidence="4" key="1">
    <citation type="submission" date="2016-10" db="EMBL/GenBank/DDBJ databases">
        <title>Comparative genomics uncovers the prolific and rare metabolic potential of the cyanobacterial genus Moorea.</title>
        <authorList>
            <person name="Leao T."/>
            <person name="Castelao G."/>
            <person name="Korobeynikov A."/>
            <person name="Monroe E.A."/>
            <person name="Podell S."/>
            <person name="Glukhov E."/>
            <person name="Allen E."/>
            <person name="Gerwick W.H."/>
            <person name="Gerwick L."/>
        </authorList>
    </citation>
    <scope>NUCLEOTIDE SEQUENCE [LARGE SCALE GENOMIC DNA]</scope>
    <source>
        <strain evidence="4">PAL-8-15-08-1</strain>
    </source>
</reference>
<evidence type="ECO:0000313" key="3">
    <source>
        <dbReference type="EMBL" id="AOW99558.1"/>
    </source>
</evidence>
<dbReference type="Proteomes" id="UP000177870">
    <property type="component" value="Chromosome"/>
</dbReference>
<dbReference type="KEGG" id="mpro:BJP34_08920"/>
<dbReference type="PANTHER" id="PTHR38340:SF1">
    <property type="entry name" value="S-LAYER PROTEIN"/>
    <property type="match status" value="1"/>
</dbReference>
<dbReference type="STRING" id="1458985.BJP34_08920"/>
<dbReference type="Pfam" id="PF00353">
    <property type="entry name" value="HemolysinCabind"/>
    <property type="match status" value="5"/>
</dbReference>
<accession>A0A1D8TPG8</accession>
<dbReference type="AlphaFoldDB" id="A0A1D8TPG8"/>
<proteinExistence type="predicted"/>
<evidence type="ECO:0000313" key="4">
    <source>
        <dbReference type="Proteomes" id="UP000177870"/>
    </source>
</evidence>
<dbReference type="InterPro" id="IPR018511">
    <property type="entry name" value="Hemolysin-typ_Ca-bd_CS"/>
</dbReference>
<comment type="subcellular location">
    <subcellularLocation>
        <location evidence="1">Secreted</location>
    </subcellularLocation>
</comment>